<feature type="compositionally biased region" description="Basic and acidic residues" evidence="1">
    <location>
        <begin position="87"/>
        <end position="104"/>
    </location>
</feature>
<feature type="region of interest" description="Disordered" evidence="1">
    <location>
        <begin position="86"/>
        <end position="350"/>
    </location>
</feature>
<feature type="compositionally biased region" description="Polar residues" evidence="1">
    <location>
        <begin position="107"/>
        <end position="120"/>
    </location>
</feature>
<feature type="compositionally biased region" description="Pro residues" evidence="1">
    <location>
        <begin position="309"/>
        <end position="318"/>
    </location>
</feature>
<dbReference type="Gene3D" id="1.10.287.1060">
    <property type="entry name" value="ESAT-6-like"/>
    <property type="match status" value="1"/>
</dbReference>
<comment type="caution">
    <text evidence="2">The sequence shown here is derived from an EMBL/GenBank/DDBJ whole genome shotgun (WGS) entry which is preliminary data.</text>
</comment>
<reference evidence="2 3" key="1">
    <citation type="submission" date="2023-12" db="EMBL/GenBank/DDBJ databases">
        <title>novel species in genus Nocarida.</title>
        <authorList>
            <person name="Li Z."/>
        </authorList>
    </citation>
    <scope>NUCLEOTIDE SEQUENCE [LARGE SCALE GENOMIC DNA]</scope>
    <source>
        <strain evidence="2 3">CDC186</strain>
    </source>
</reference>
<feature type="compositionally biased region" description="Low complexity" evidence="1">
    <location>
        <begin position="324"/>
        <end position="341"/>
    </location>
</feature>
<evidence type="ECO:0000313" key="2">
    <source>
        <dbReference type="EMBL" id="MEB3512518.1"/>
    </source>
</evidence>
<feature type="compositionally biased region" description="Low complexity" evidence="1">
    <location>
        <begin position="277"/>
        <end position="295"/>
    </location>
</feature>
<dbReference type="RefSeq" id="WP_195078082.1">
    <property type="nucleotide sequence ID" value="NZ_JAYESH010000004.1"/>
</dbReference>
<feature type="compositionally biased region" description="Low complexity" evidence="1">
    <location>
        <begin position="200"/>
        <end position="215"/>
    </location>
</feature>
<feature type="compositionally biased region" description="Polar residues" evidence="1">
    <location>
        <begin position="127"/>
        <end position="152"/>
    </location>
</feature>
<organism evidence="2 3">
    <name type="scientific">Nocardia implantans</name>
    <dbReference type="NCBI Taxonomy" id="3108168"/>
    <lineage>
        <taxon>Bacteria</taxon>
        <taxon>Bacillati</taxon>
        <taxon>Actinomycetota</taxon>
        <taxon>Actinomycetes</taxon>
        <taxon>Mycobacteriales</taxon>
        <taxon>Nocardiaceae</taxon>
        <taxon>Nocardia</taxon>
    </lineage>
</organism>
<proteinExistence type="predicted"/>
<keyword evidence="3" id="KW-1185">Reference proteome</keyword>
<name>A0ABU6AYF5_9NOCA</name>
<protein>
    <submittedName>
        <fullName evidence="2">Uncharacterized protein</fullName>
    </submittedName>
</protein>
<feature type="compositionally biased region" description="Low complexity" evidence="1">
    <location>
        <begin position="225"/>
        <end position="259"/>
    </location>
</feature>
<feature type="compositionally biased region" description="Polar residues" evidence="1">
    <location>
        <begin position="161"/>
        <end position="199"/>
    </location>
</feature>
<dbReference type="Proteomes" id="UP001348098">
    <property type="component" value="Unassembled WGS sequence"/>
</dbReference>
<gene>
    <name evidence="2" type="ORF">U3653_21010</name>
</gene>
<evidence type="ECO:0000256" key="1">
    <source>
        <dbReference type="SAM" id="MobiDB-lite"/>
    </source>
</evidence>
<sequence length="585" mass="61796">MAQSLRLDQERLRALVPEFEDIGADAQRVLKELKAAIEREGSWWGDDPAGKAFERTYLPDAEKGVAGLTKTVASLREEGNVVAGLVDKFEQQDTEGVRRIKDADPSAQDSPNTGPGTSPYQVPPSARNPTTTSATPTGNRANPVSASSTTGPDTAWDPGRSPTSPVADNANNPGNSRSPSTAPQSARSNQPSVSANPLSGNVPGAGNPGLGNPLGSYVPGRDESAPASERTPSATAPATTRNTTPAATAPQATATGDPATNRKQARTPWSKSSAETAPSSNAPAAKAAGPQVSAPPSTPPRVSASAPNVSPPRMPSPQFPDQQAGKPAAKAAGKAFGAESKSGARHPWATDGMVASENVRLARELAERHDLELVGFDDPGIDGYAIRELAAALDDVLNQYPYLDLRQIAIAESREAATRLEWDWVAGQAGPEPYTRRIVLDSVVARNPTAFAEYVRNATQSGNLARGSDRRPVYSTMIRELGHALDIAGRFQARQLAQDALIAEFTRTRGTEARDKSPAASPADYEQWRAQLSRYGFHNGRFDPGMALADAFAEVQINGPEAGPPAKVLHRLLVETAKKTWTALP</sequence>
<dbReference type="EMBL" id="JAYKYQ010000008">
    <property type="protein sequence ID" value="MEB3512518.1"/>
    <property type="molecule type" value="Genomic_DNA"/>
</dbReference>
<feature type="compositionally biased region" description="Polar residues" evidence="1">
    <location>
        <begin position="267"/>
        <end position="276"/>
    </location>
</feature>
<accession>A0ABU6AYF5</accession>
<evidence type="ECO:0000313" key="3">
    <source>
        <dbReference type="Proteomes" id="UP001348098"/>
    </source>
</evidence>